<evidence type="ECO:0000313" key="4">
    <source>
        <dbReference type="Proteomes" id="UP001363151"/>
    </source>
</evidence>
<feature type="compositionally biased region" description="Low complexity" evidence="1">
    <location>
        <begin position="246"/>
        <end position="261"/>
    </location>
</feature>
<dbReference type="EMBL" id="JBBJCI010000151">
    <property type="protein sequence ID" value="KAK7241995.1"/>
    <property type="molecule type" value="Genomic_DNA"/>
</dbReference>
<keyword evidence="4" id="KW-1185">Reference proteome</keyword>
<dbReference type="Proteomes" id="UP001363151">
    <property type="component" value="Unassembled WGS sequence"/>
</dbReference>
<feature type="chain" id="PRO_5045207209" evidence="2">
    <location>
        <begin position="24"/>
        <end position="261"/>
    </location>
</feature>
<evidence type="ECO:0000256" key="2">
    <source>
        <dbReference type="SAM" id="SignalP"/>
    </source>
</evidence>
<organism evidence="3 4">
    <name type="scientific">Aureococcus anophagefferens</name>
    <name type="common">Harmful bloom alga</name>
    <dbReference type="NCBI Taxonomy" id="44056"/>
    <lineage>
        <taxon>Eukaryota</taxon>
        <taxon>Sar</taxon>
        <taxon>Stramenopiles</taxon>
        <taxon>Ochrophyta</taxon>
        <taxon>Pelagophyceae</taxon>
        <taxon>Pelagomonadales</taxon>
        <taxon>Pelagomonadaceae</taxon>
        <taxon>Aureococcus</taxon>
    </lineage>
</organism>
<keyword evidence="2" id="KW-0732">Signal</keyword>
<feature type="signal peptide" evidence="2">
    <location>
        <begin position="1"/>
        <end position="23"/>
    </location>
</feature>
<sequence length="261" mass="26709">MAAPWGAARVGLLVLGAVAAVAGGPTSHDPTFHNNNTTTKPACDDVCVGLSCDTPRTCAVAAEDHGCACFACLGCEAERRLVRAGGSWRDAPNASWAGEEPPTTSFADWVAAQRADVLATFAGLDLDAPVGAVGVSEAWSETCRADCVWPGASCPDVVGLAGYSCRDDDGDKTHTVSKFAGLNEMLRPRSSALARDFGDVFDEAGLRAAFEGVGEGDCGAVTLRADVTLAGGSLAVRTLRDRGPPRMRAAPRRSAAAAGAG</sequence>
<feature type="region of interest" description="Disordered" evidence="1">
    <location>
        <begin position="242"/>
        <end position="261"/>
    </location>
</feature>
<evidence type="ECO:0000256" key="1">
    <source>
        <dbReference type="SAM" id="MobiDB-lite"/>
    </source>
</evidence>
<evidence type="ECO:0000313" key="3">
    <source>
        <dbReference type="EMBL" id="KAK7241995.1"/>
    </source>
</evidence>
<reference evidence="3 4" key="1">
    <citation type="submission" date="2024-03" db="EMBL/GenBank/DDBJ databases">
        <title>Aureococcus anophagefferens CCMP1851 and Kratosvirus quantuckense: Draft genome of a second virus-susceptible host strain in the model system.</title>
        <authorList>
            <person name="Chase E."/>
            <person name="Truchon A.R."/>
            <person name="Schepens W."/>
            <person name="Wilhelm S.W."/>
        </authorList>
    </citation>
    <scope>NUCLEOTIDE SEQUENCE [LARGE SCALE GENOMIC DNA]</scope>
    <source>
        <strain evidence="3 4">CCMP1851</strain>
    </source>
</reference>
<proteinExistence type="predicted"/>
<comment type="caution">
    <text evidence="3">The sequence shown here is derived from an EMBL/GenBank/DDBJ whole genome shotgun (WGS) entry which is preliminary data.</text>
</comment>
<accession>A0ABR1G0F7</accession>
<protein>
    <submittedName>
        <fullName evidence="3">Uncharacterized protein</fullName>
    </submittedName>
</protein>
<name>A0ABR1G0F7_AURAN</name>
<gene>
    <name evidence="3" type="ORF">SO694_00018253</name>
</gene>